<organism evidence="2">
    <name type="scientific">Phytophthora nicotianae</name>
    <name type="common">Potato buckeye rot agent</name>
    <name type="synonym">Phytophthora parasitica</name>
    <dbReference type="NCBI Taxonomy" id="4792"/>
    <lineage>
        <taxon>Eukaryota</taxon>
        <taxon>Sar</taxon>
        <taxon>Stramenopiles</taxon>
        <taxon>Oomycota</taxon>
        <taxon>Peronosporomycetes</taxon>
        <taxon>Peronosporales</taxon>
        <taxon>Peronosporaceae</taxon>
        <taxon>Phytophthora</taxon>
    </lineage>
</organism>
<reference evidence="2" key="1">
    <citation type="submission" date="2013-11" db="EMBL/GenBank/DDBJ databases">
        <title>The Genome Sequence of Phytophthora parasitica IAC_01/95.</title>
        <authorList>
            <consortium name="The Broad Institute Genomics Platform"/>
            <person name="Russ C."/>
            <person name="Tyler B."/>
            <person name="Panabieres F."/>
            <person name="Shan W."/>
            <person name="Tripathy S."/>
            <person name="Grunwald N."/>
            <person name="Machado M."/>
            <person name="Johnson C.S."/>
            <person name="Arredondo F."/>
            <person name="Hong C."/>
            <person name="Coffey M."/>
            <person name="Young S.K."/>
            <person name="Zeng Q."/>
            <person name="Gargeya S."/>
            <person name="Fitzgerald M."/>
            <person name="Abouelleil A."/>
            <person name="Alvarado L."/>
            <person name="Chapman S.B."/>
            <person name="Gainer-Dewar J."/>
            <person name="Goldberg J."/>
            <person name="Griggs A."/>
            <person name="Gujja S."/>
            <person name="Hansen M."/>
            <person name="Howarth C."/>
            <person name="Imamovic A."/>
            <person name="Ireland A."/>
            <person name="Larimer J."/>
            <person name="McCowan C."/>
            <person name="Murphy C."/>
            <person name="Pearson M."/>
            <person name="Poon T.W."/>
            <person name="Priest M."/>
            <person name="Roberts A."/>
            <person name="Saif S."/>
            <person name="Shea T."/>
            <person name="Sykes S."/>
            <person name="Wortman J."/>
            <person name="Nusbaum C."/>
            <person name="Birren B."/>
        </authorList>
    </citation>
    <scope>NUCLEOTIDE SEQUENCE [LARGE SCALE GENOMIC DNA]</scope>
    <source>
        <strain evidence="2">IAC_01/95</strain>
    </source>
</reference>
<name>W2NKD3_PHYNI</name>
<gene>
    <name evidence="2" type="ORF">L914_07286</name>
</gene>
<dbReference type="Proteomes" id="UP000054532">
    <property type="component" value="Unassembled WGS sequence"/>
</dbReference>
<dbReference type="VEuPathDB" id="FungiDB:PPTG_22744"/>
<sequence>MAKEKGMSVRDALLDMVKDKKCGFTRMDVDPQPIPSDGNAKWRSNRDGGFGHLGPCEVYIDDNMVARGDNCETDFPGGDDKSMHADPVLARLSRANWQAYINCIPLQGSSSKTQTKPSAGSAGGEELPTEGSKNEENPPPANTQPKQESSNSETTPEAAPEAQSIKCKAPARRLREKISTV</sequence>
<feature type="region of interest" description="Disordered" evidence="1">
    <location>
        <begin position="107"/>
        <end position="181"/>
    </location>
</feature>
<accession>W2NKD3</accession>
<evidence type="ECO:0000256" key="1">
    <source>
        <dbReference type="SAM" id="MobiDB-lite"/>
    </source>
</evidence>
<dbReference type="EMBL" id="KI692492">
    <property type="protein sequence ID" value="ETM48134.1"/>
    <property type="molecule type" value="Genomic_DNA"/>
</dbReference>
<proteinExistence type="predicted"/>
<protein>
    <submittedName>
        <fullName evidence="2">Uncharacterized protein</fullName>
    </submittedName>
</protein>
<feature type="region of interest" description="Disordered" evidence="1">
    <location>
        <begin position="25"/>
        <end position="45"/>
    </location>
</feature>
<evidence type="ECO:0000313" key="2">
    <source>
        <dbReference type="EMBL" id="ETM48134.1"/>
    </source>
</evidence>
<dbReference type="AlphaFoldDB" id="W2NKD3"/>
<feature type="compositionally biased region" description="Polar residues" evidence="1">
    <location>
        <begin position="107"/>
        <end position="118"/>
    </location>
</feature>
<feature type="compositionally biased region" description="Polar residues" evidence="1">
    <location>
        <begin position="143"/>
        <end position="155"/>
    </location>
</feature>